<keyword evidence="2" id="KW-1185">Reference proteome</keyword>
<gene>
    <name evidence="1" type="ORF">ACFO3I_01795</name>
</gene>
<dbReference type="EMBL" id="JBHSGB010000001">
    <property type="protein sequence ID" value="MFC4653749.1"/>
    <property type="molecule type" value="Genomic_DNA"/>
</dbReference>
<dbReference type="RefSeq" id="WP_377331264.1">
    <property type="nucleotide sequence ID" value="NZ_JBHSGB010000001.1"/>
</dbReference>
<name>A0ABV9JJF8_9GAMM</name>
<evidence type="ECO:0000313" key="1">
    <source>
        <dbReference type="EMBL" id="MFC4653749.1"/>
    </source>
</evidence>
<evidence type="ECO:0000313" key="2">
    <source>
        <dbReference type="Proteomes" id="UP001595962"/>
    </source>
</evidence>
<protein>
    <recommendedName>
        <fullName evidence="3">DUF1292 domain-containing protein</fullName>
    </recommendedName>
</protein>
<organism evidence="1 2">
    <name type="scientific">Rheinheimera marina</name>
    <dbReference type="NCBI Taxonomy" id="1774958"/>
    <lineage>
        <taxon>Bacteria</taxon>
        <taxon>Pseudomonadati</taxon>
        <taxon>Pseudomonadota</taxon>
        <taxon>Gammaproteobacteria</taxon>
        <taxon>Chromatiales</taxon>
        <taxon>Chromatiaceae</taxon>
        <taxon>Rheinheimera</taxon>
    </lineage>
</organism>
<comment type="caution">
    <text evidence="1">The sequence shown here is derived from an EMBL/GenBank/DDBJ whole genome shotgun (WGS) entry which is preliminary data.</text>
</comment>
<proteinExistence type="predicted"/>
<sequence length="77" mass="8874">MTELMRIEASNGNFYIKIVGPCDGSYRLEMYAAKYDDEEEQHYFVRVSPDPSGRFGDIALAKREAELILNSMEQFSE</sequence>
<dbReference type="Proteomes" id="UP001595962">
    <property type="component" value="Unassembled WGS sequence"/>
</dbReference>
<accession>A0ABV9JJF8</accession>
<reference evidence="2" key="1">
    <citation type="journal article" date="2019" name="Int. J. Syst. Evol. Microbiol.">
        <title>The Global Catalogue of Microorganisms (GCM) 10K type strain sequencing project: providing services to taxonomists for standard genome sequencing and annotation.</title>
        <authorList>
            <consortium name="The Broad Institute Genomics Platform"/>
            <consortium name="The Broad Institute Genome Sequencing Center for Infectious Disease"/>
            <person name="Wu L."/>
            <person name="Ma J."/>
        </authorList>
    </citation>
    <scope>NUCLEOTIDE SEQUENCE [LARGE SCALE GENOMIC DNA]</scope>
    <source>
        <strain evidence="2">DT28</strain>
    </source>
</reference>
<evidence type="ECO:0008006" key="3">
    <source>
        <dbReference type="Google" id="ProtNLM"/>
    </source>
</evidence>